<sequence length="1519" mass="174072">MKSVTMRSSISVEEMASDWCKMTSERYLQHCHLTFINAFNELLFSQQHEPTRYLKWAQEGLLLSKKVNCKDESVDLTVIQTMEILWTLYGEMKKKCNHCGFVAALLKTFEQVKDDSDLKEIICSTKPLINQIPIDSIAPHWTELQRNTALTILMAHFADHIKKFATEGDSVLTDFEKNCESSDQKIEYFQRKGEDEVNLSEFRAAIATYSKALEISPYNHHLYCRRACCYLQLNDHRMAILDSIRATVLKPDYFKGHYFCAKCLLSAGYPEYAMVVNRRGTDLCQAGGGDIIALQEQRSEIQVELKNKGNFETTNGQNSSSWLCVWQWIVDKKGTISSGQDSPITELVSDSDNGQDYIESLEDKEATRAFKGEEFQAVWENLIDDLTEKNVKTFDELLEKESERSIPSKRPAPKAEKTQPGEELPPDPNCHPHVEKDGSKRMSPTEAKPADKIVFDPSKCRLWRAVFSEQELITQGIEDVSFLLYRLKLKKFLSETDQEEVEKQSNAPSKLDTLLRVALQKNSNLEIRKFTSVLVAIDGLKPELSKWVQNLEEMGNSCADSFLYLYLEVLAEPLSGLPLRDLIYSLQTRNILTDVENDLLMKTAPMHRGQRLLEVIVYMKSAAEKAEFVFLLEEERGSFPTLKKYLDEFQQEFEKLRDGYIPRFKRYMPIKRHRRREDLPADERNSYCNFFRLMYLVILEGTRIAQKVFAERLPVNDLQAEMKKLKKPELHRHFREFQTTFLSHSDWSLLYPQKSSPLEFQKYDVTLIVFLMMHIKSFPQPRKGWKVEPTSDDTSKSGCLLRLLYLRRRLVTRDGYMGVPEAEFLSMWSEAKQSLCRLGKDREEIEDIMFTPGYLLWRDHEQIAELMGRQCSDMIGQYMAAMRNHLQMGAKPMEVVKMGERKTESPPAVKDNLKQLNDMSTHNKKNQQETTKEPGPGRDLQSGPEQDMTEEEVSTSSQVAGKVEGSSRPSESHSSNDPQKVSRRKKKKKTKGRKKAIHHVENISEKDVESTADEDREEDIPHISQQEIREKNEFAELEAAVRRWKLLCEEKTSQYEQLVKRQAKTQDSHKHQAAELQRLKQEMENEQKVQQNDKKALQNQIKTLQDALQSKEELIKKSEKQIQAQQQELESQKDHFQREQEQWAQERIRLERQSAKSKDEFIETMRRAMAAEVQVLEGRRDKGIVFLEQAAKEGEVKLSSLRQKLMSTPTVQIDVKAAMLAYELVLADIKSKIHQTVSTFSEQIDLIRNGAKLCNMPQVPVFLPPSQSDFMHIYMAKQKELLASSGFPTNNTSQGTSSTLPAFPPGLAPLNNQIGITQRSMSPGLSVQTSSGLPHQTPIGPGNPSQTGGSTQNHLERLLEQLTELFPKHNRETMIILLRQVRAMNNNSLSGLSFEQIISQVSVLIKNHQPLLANSNLDFSSLPADPMLPSTTWRNVTPDSLTSQTGFTTGLSHQSGVNPEPSLQDEDPCVICQEELTASRLFVMKCGHKYHRECISLWLKEQKTCPSCTLSFATSFSQS</sequence>
<feature type="coiled-coil region" evidence="6">
    <location>
        <begin position="1066"/>
        <end position="1153"/>
    </location>
</feature>
<dbReference type="CDD" id="cd16481">
    <property type="entry name" value="RING-H2_TTC3"/>
    <property type="match status" value="1"/>
</dbReference>
<evidence type="ECO:0000256" key="2">
    <source>
        <dbReference type="ARBA" id="ARBA00022771"/>
    </source>
</evidence>
<keyword evidence="5" id="KW-0802">TPR repeat</keyword>
<dbReference type="GO" id="GO:0005737">
    <property type="term" value="C:cytoplasm"/>
    <property type="evidence" value="ECO:0007669"/>
    <property type="project" value="UniProtKB-ARBA"/>
</dbReference>
<feature type="compositionally biased region" description="Basic and acidic residues" evidence="7">
    <location>
        <begin position="998"/>
        <end position="1009"/>
    </location>
</feature>
<proteinExistence type="predicted"/>
<feature type="domain" description="RING-type" evidence="8">
    <location>
        <begin position="1469"/>
        <end position="1509"/>
    </location>
</feature>
<dbReference type="OMA" id="CNFFRLM"/>
<evidence type="ECO:0000256" key="4">
    <source>
        <dbReference type="PROSITE-ProRule" id="PRU00175"/>
    </source>
</evidence>
<dbReference type="Gene3D" id="3.30.40.10">
    <property type="entry name" value="Zinc/RING finger domain, C3HC4 (zinc finger)"/>
    <property type="match status" value="1"/>
</dbReference>
<feature type="compositionally biased region" description="Basic and acidic residues" evidence="7">
    <location>
        <begin position="430"/>
        <end position="440"/>
    </location>
</feature>
<dbReference type="InterPro" id="IPR019734">
    <property type="entry name" value="TPR_rpt"/>
</dbReference>
<feature type="repeat" description="TPR" evidence="5">
    <location>
        <begin position="186"/>
        <end position="219"/>
    </location>
</feature>
<dbReference type="OrthoDB" id="8062037at2759"/>
<keyword evidence="3" id="KW-0862">Zinc</keyword>
<feature type="region of interest" description="Disordered" evidence="7">
    <location>
        <begin position="1322"/>
        <end position="1351"/>
    </location>
</feature>
<dbReference type="Pfam" id="PF18738">
    <property type="entry name" value="HEPN_DZIP3"/>
    <property type="match status" value="1"/>
</dbReference>
<dbReference type="InterPro" id="IPR041249">
    <property type="entry name" value="HEPN_DZIP3"/>
</dbReference>
<evidence type="ECO:0000256" key="7">
    <source>
        <dbReference type="SAM" id="MobiDB-lite"/>
    </source>
</evidence>
<comment type="caution">
    <text evidence="9">The sequence shown here is derived from an EMBL/GenBank/DDBJ whole genome shotgun (WGS) entry which is preliminary data.</text>
</comment>
<keyword evidence="6" id="KW-0175">Coiled coil</keyword>
<organism evidence="9 10">
    <name type="scientific">Chiloscyllium punctatum</name>
    <name type="common">Brownbanded bambooshark</name>
    <name type="synonym">Hemiscyllium punctatum</name>
    <dbReference type="NCBI Taxonomy" id="137246"/>
    <lineage>
        <taxon>Eukaryota</taxon>
        <taxon>Metazoa</taxon>
        <taxon>Chordata</taxon>
        <taxon>Craniata</taxon>
        <taxon>Vertebrata</taxon>
        <taxon>Chondrichthyes</taxon>
        <taxon>Elasmobranchii</taxon>
        <taxon>Galeomorphii</taxon>
        <taxon>Galeoidea</taxon>
        <taxon>Orectolobiformes</taxon>
        <taxon>Hemiscylliidae</taxon>
        <taxon>Chiloscyllium</taxon>
    </lineage>
</organism>
<dbReference type="Gene3D" id="1.25.40.10">
    <property type="entry name" value="Tetratricopeptide repeat domain"/>
    <property type="match status" value="1"/>
</dbReference>
<reference evidence="9 10" key="1">
    <citation type="journal article" date="2018" name="Nat. Ecol. Evol.">
        <title>Shark genomes provide insights into elasmobranch evolution and the origin of vertebrates.</title>
        <authorList>
            <person name="Hara Y"/>
            <person name="Yamaguchi K"/>
            <person name="Onimaru K"/>
            <person name="Kadota M"/>
            <person name="Koyanagi M"/>
            <person name="Keeley SD"/>
            <person name="Tatsumi K"/>
            <person name="Tanaka K"/>
            <person name="Motone F"/>
            <person name="Kageyama Y"/>
            <person name="Nozu R"/>
            <person name="Adachi N"/>
            <person name="Nishimura O"/>
            <person name="Nakagawa R"/>
            <person name="Tanegashima C"/>
            <person name="Kiyatake I"/>
            <person name="Matsumoto R"/>
            <person name="Murakumo K"/>
            <person name="Nishida K"/>
            <person name="Terakita A"/>
            <person name="Kuratani S"/>
            <person name="Sato K"/>
            <person name="Hyodo S Kuraku.S."/>
        </authorList>
    </citation>
    <scope>NUCLEOTIDE SEQUENCE [LARGE SCALE GENOMIC DNA]</scope>
</reference>
<dbReference type="InterPro" id="IPR013083">
    <property type="entry name" value="Znf_RING/FYVE/PHD"/>
</dbReference>
<dbReference type="PROSITE" id="PS50089">
    <property type="entry name" value="ZF_RING_2"/>
    <property type="match status" value="1"/>
</dbReference>
<dbReference type="GO" id="GO:0008270">
    <property type="term" value="F:zinc ion binding"/>
    <property type="evidence" value="ECO:0007669"/>
    <property type="project" value="UniProtKB-KW"/>
</dbReference>
<evidence type="ECO:0000256" key="6">
    <source>
        <dbReference type="SAM" id="Coils"/>
    </source>
</evidence>
<dbReference type="STRING" id="137246.A0A401RY99"/>
<dbReference type="PROSITE" id="PS50005">
    <property type="entry name" value="TPR"/>
    <property type="match status" value="1"/>
</dbReference>
<dbReference type="SMART" id="SM00184">
    <property type="entry name" value="RING"/>
    <property type="match status" value="1"/>
</dbReference>
<dbReference type="PANTHER" id="PTHR17550">
    <property type="entry name" value="E3 UBIQUITIN-PROTEIN LIGASE TTC3"/>
    <property type="match status" value="1"/>
</dbReference>
<keyword evidence="1" id="KW-0479">Metal-binding</keyword>
<feature type="region of interest" description="Disordered" evidence="7">
    <location>
        <begin position="400"/>
        <end position="450"/>
    </location>
</feature>
<evidence type="ECO:0000259" key="8">
    <source>
        <dbReference type="PROSITE" id="PS50089"/>
    </source>
</evidence>
<dbReference type="InterPro" id="IPR011990">
    <property type="entry name" value="TPR-like_helical_dom_sf"/>
</dbReference>
<evidence type="ECO:0000256" key="5">
    <source>
        <dbReference type="PROSITE-ProRule" id="PRU00339"/>
    </source>
</evidence>
<evidence type="ECO:0000256" key="3">
    <source>
        <dbReference type="ARBA" id="ARBA00022833"/>
    </source>
</evidence>
<feature type="region of interest" description="Disordered" evidence="7">
    <location>
        <begin position="920"/>
        <end position="1027"/>
    </location>
</feature>
<dbReference type="Proteomes" id="UP000287033">
    <property type="component" value="Unassembled WGS sequence"/>
</dbReference>
<dbReference type="EMBL" id="BEZZ01000023">
    <property type="protein sequence ID" value="GCC23133.1"/>
    <property type="molecule type" value="Genomic_DNA"/>
</dbReference>
<accession>A0A401RY99</accession>
<protein>
    <recommendedName>
        <fullName evidence="8">RING-type domain-containing protein</fullName>
    </recommendedName>
</protein>
<dbReference type="SMART" id="SM00028">
    <property type="entry name" value="TPR"/>
    <property type="match status" value="2"/>
</dbReference>
<feature type="compositionally biased region" description="Low complexity" evidence="7">
    <location>
        <begin position="966"/>
        <end position="975"/>
    </location>
</feature>
<evidence type="ECO:0000256" key="1">
    <source>
        <dbReference type="ARBA" id="ARBA00022723"/>
    </source>
</evidence>
<name>A0A401RY99_CHIPU</name>
<dbReference type="PANTHER" id="PTHR17550:SF7">
    <property type="entry name" value="RNA-BINDING PROTEIN 44"/>
    <property type="match status" value="1"/>
</dbReference>
<dbReference type="InterPro" id="IPR056870">
    <property type="entry name" value="TTC3/DZIP3/RBM44-like_helical"/>
</dbReference>
<dbReference type="InterPro" id="IPR001841">
    <property type="entry name" value="Znf_RING"/>
</dbReference>
<dbReference type="SUPFAM" id="SSF57850">
    <property type="entry name" value="RING/U-box"/>
    <property type="match status" value="1"/>
</dbReference>
<dbReference type="SUPFAM" id="SSF48452">
    <property type="entry name" value="TPR-like"/>
    <property type="match status" value="1"/>
</dbReference>
<evidence type="ECO:0000313" key="10">
    <source>
        <dbReference type="Proteomes" id="UP000287033"/>
    </source>
</evidence>
<feature type="compositionally biased region" description="Polar residues" evidence="7">
    <location>
        <begin position="1322"/>
        <end position="1334"/>
    </location>
</feature>
<dbReference type="InterPro" id="IPR056872">
    <property type="entry name" value="TTC3/DZIP3-like_helical"/>
</dbReference>
<evidence type="ECO:0000313" key="9">
    <source>
        <dbReference type="EMBL" id="GCC23133.1"/>
    </source>
</evidence>
<feature type="compositionally biased region" description="Basic residues" evidence="7">
    <location>
        <begin position="981"/>
        <end position="997"/>
    </location>
</feature>
<dbReference type="Pfam" id="PF13639">
    <property type="entry name" value="zf-RING_2"/>
    <property type="match status" value="1"/>
</dbReference>
<keyword evidence="10" id="KW-1185">Reference proteome</keyword>
<dbReference type="Pfam" id="PF24525">
    <property type="entry name" value="TTC3"/>
    <property type="match status" value="1"/>
</dbReference>
<dbReference type="Pfam" id="PF24905">
    <property type="entry name" value="TTC3_9th"/>
    <property type="match status" value="1"/>
</dbReference>
<keyword evidence="2 4" id="KW-0863">Zinc-finger</keyword>
<feature type="compositionally biased region" description="Basic and acidic residues" evidence="7">
    <location>
        <begin position="926"/>
        <end position="936"/>
    </location>
</feature>
<gene>
    <name evidence="9" type="ORF">chiPu_0001526</name>
</gene>